<feature type="region of interest" description="Disordered" evidence="1">
    <location>
        <begin position="106"/>
        <end position="216"/>
    </location>
</feature>
<proteinExistence type="predicted"/>
<evidence type="ECO:0000313" key="2">
    <source>
        <dbReference type="EMBL" id="CUA96945.1"/>
    </source>
</evidence>
<feature type="compositionally biased region" description="Basic and acidic residues" evidence="1">
    <location>
        <begin position="194"/>
        <end position="216"/>
    </location>
</feature>
<evidence type="ECO:0000256" key="1">
    <source>
        <dbReference type="SAM" id="MobiDB-lite"/>
    </source>
</evidence>
<dbReference type="RefSeq" id="WP_055450450.1">
    <property type="nucleotide sequence ID" value="NZ_CYHF01000005.1"/>
</dbReference>
<organism evidence="2 3">
    <name type="scientific">Thiomonas bhubaneswarensis</name>
    <dbReference type="NCBI Taxonomy" id="339866"/>
    <lineage>
        <taxon>Bacteria</taxon>
        <taxon>Pseudomonadati</taxon>
        <taxon>Pseudomonadota</taxon>
        <taxon>Betaproteobacteria</taxon>
        <taxon>Burkholderiales</taxon>
        <taxon>Thiomonas</taxon>
    </lineage>
</organism>
<feature type="compositionally biased region" description="Basic and acidic residues" evidence="1">
    <location>
        <begin position="130"/>
        <end position="141"/>
    </location>
</feature>
<dbReference type="Proteomes" id="UP000183649">
    <property type="component" value="Unassembled WGS sequence"/>
</dbReference>
<name>A0A0K6I1D3_9BURK</name>
<protein>
    <submittedName>
        <fullName evidence="2">Uncharacterized protein</fullName>
    </submittedName>
</protein>
<evidence type="ECO:0000313" key="3">
    <source>
        <dbReference type="Proteomes" id="UP000183649"/>
    </source>
</evidence>
<accession>A0A0K6I1D3</accession>
<gene>
    <name evidence="2" type="ORF">Ga0061069_10533</name>
</gene>
<dbReference type="STRING" id="339866.GCA_001418255_01539"/>
<reference evidence="3" key="1">
    <citation type="submission" date="2015-08" db="EMBL/GenBank/DDBJ databases">
        <authorList>
            <person name="Varghese N."/>
        </authorList>
    </citation>
    <scope>NUCLEOTIDE SEQUENCE [LARGE SCALE GENOMIC DNA]</scope>
    <source>
        <strain evidence="3">DSM 18181</strain>
    </source>
</reference>
<dbReference type="AlphaFoldDB" id="A0A0K6I1D3"/>
<keyword evidence="3" id="KW-1185">Reference proteome</keyword>
<sequence length="216" mass="23282">MSEKDDKPDHVFDAQAAYAQLGAVSAALLAARRARQSAKAAATARQFALNTVRSLEPVIVGMFEDGASVNEVLALIQSHLPAVPSADLRYALAYIRERHRLHDLPNAAVTRPAGDVARAKPKPAAMPPKQAERKAQSKDAPPKTAEGTAPAAAPAPKAPSAEGKPTQHSTIPSARLPDWADWSDLMPGESDDDYIFRKSLEMPPETQRKFIGEHNR</sequence>
<dbReference type="EMBL" id="CYHF01000005">
    <property type="protein sequence ID" value="CUA96945.1"/>
    <property type="molecule type" value="Genomic_DNA"/>
</dbReference>
<feature type="compositionally biased region" description="Low complexity" evidence="1">
    <location>
        <begin position="142"/>
        <end position="164"/>
    </location>
</feature>